<dbReference type="EMBL" id="LSNE01000011">
    <property type="protein sequence ID" value="KXI27261.1"/>
    <property type="molecule type" value="Genomic_DNA"/>
</dbReference>
<name>A0A148KLW2_9ALTE</name>
<dbReference type="InterPro" id="IPR001750">
    <property type="entry name" value="ND/Mrp_TM"/>
</dbReference>
<evidence type="ECO:0000313" key="10">
    <source>
        <dbReference type="EMBL" id="KXI27261.1"/>
    </source>
</evidence>
<feature type="transmembrane region" description="Helical" evidence="8">
    <location>
        <begin position="165"/>
        <end position="186"/>
    </location>
</feature>
<evidence type="ECO:0000256" key="5">
    <source>
        <dbReference type="ARBA" id="ARBA00022989"/>
    </source>
</evidence>
<feature type="transmembrane region" description="Helical" evidence="8">
    <location>
        <begin position="110"/>
        <end position="129"/>
    </location>
</feature>
<keyword evidence="11" id="KW-1185">Reference proteome</keyword>
<evidence type="ECO:0000256" key="7">
    <source>
        <dbReference type="RuleBase" id="RU000320"/>
    </source>
</evidence>
<evidence type="ECO:0000256" key="4">
    <source>
        <dbReference type="ARBA" id="ARBA00022692"/>
    </source>
</evidence>
<keyword evidence="5 8" id="KW-1133">Transmembrane helix</keyword>
<evidence type="ECO:0000256" key="2">
    <source>
        <dbReference type="ARBA" id="ARBA00005346"/>
    </source>
</evidence>
<keyword evidence="6 8" id="KW-0472">Membrane</keyword>
<feature type="transmembrane region" description="Helical" evidence="8">
    <location>
        <begin position="238"/>
        <end position="260"/>
    </location>
</feature>
<dbReference type="GO" id="GO:0008137">
    <property type="term" value="F:NADH dehydrogenase (ubiquinone) activity"/>
    <property type="evidence" value="ECO:0007669"/>
    <property type="project" value="InterPro"/>
</dbReference>
<dbReference type="Pfam" id="PF00361">
    <property type="entry name" value="Proton_antipo_M"/>
    <property type="match status" value="1"/>
</dbReference>
<dbReference type="GO" id="GO:0005886">
    <property type="term" value="C:plasma membrane"/>
    <property type="evidence" value="ECO:0007669"/>
    <property type="project" value="UniProtKB-SubCell"/>
</dbReference>
<feature type="transmembrane region" description="Helical" evidence="8">
    <location>
        <begin position="77"/>
        <end position="98"/>
    </location>
</feature>
<evidence type="ECO:0000256" key="1">
    <source>
        <dbReference type="ARBA" id="ARBA00004651"/>
    </source>
</evidence>
<gene>
    <name evidence="10" type="ORF">AX660_21255</name>
</gene>
<proteinExistence type="inferred from homology"/>
<feature type="transmembrane region" description="Helical" evidence="8">
    <location>
        <begin position="275"/>
        <end position="297"/>
    </location>
</feature>
<feature type="transmembrane region" description="Helical" evidence="8">
    <location>
        <begin position="335"/>
        <end position="354"/>
    </location>
</feature>
<accession>A0A148KLW2</accession>
<dbReference type="OrthoDB" id="9768329at2"/>
<feature type="transmembrane region" description="Helical" evidence="8">
    <location>
        <begin position="206"/>
        <end position="226"/>
    </location>
</feature>
<evidence type="ECO:0000256" key="6">
    <source>
        <dbReference type="ARBA" id="ARBA00023136"/>
    </source>
</evidence>
<feature type="transmembrane region" description="Helical" evidence="8">
    <location>
        <begin position="452"/>
        <end position="472"/>
    </location>
</feature>
<evidence type="ECO:0000259" key="9">
    <source>
        <dbReference type="Pfam" id="PF00361"/>
    </source>
</evidence>
<evidence type="ECO:0000313" key="11">
    <source>
        <dbReference type="Proteomes" id="UP000070299"/>
    </source>
</evidence>
<feature type="transmembrane region" description="Helical" evidence="8">
    <location>
        <begin position="30"/>
        <end position="51"/>
    </location>
</feature>
<dbReference type="InterPro" id="IPR050586">
    <property type="entry name" value="CPA3_Na-H_Antiporter_D"/>
</dbReference>
<dbReference type="PANTHER" id="PTHR42703:SF1">
    <property type="entry name" value="NA(+)_H(+) ANTIPORTER SUBUNIT D1"/>
    <property type="match status" value="1"/>
</dbReference>
<keyword evidence="3" id="KW-1003">Cell membrane</keyword>
<organism evidence="10 11">
    <name type="scientific">Paraglaciecola hydrolytica</name>
    <dbReference type="NCBI Taxonomy" id="1799789"/>
    <lineage>
        <taxon>Bacteria</taxon>
        <taxon>Pseudomonadati</taxon>
        <taxon>Pseudomonadota</taxon>
        <taxon>Gammaproteobacteria</taxon>
        <taxon>Alteromonadales</taxon>
        <taxon>Alteromonadaceae</taxon>
        <taxon>Paraglaciecola</taxon>
    </lineage>
</organism>
<protein>
    <submittedName>
        <fullName evidence="10">Cation:proton antiporter</fullName>
    </submittedName>
</protein>
<feature type="transmembrane region" description="Helical" evidence="8">
    <location>
        <begin position="375"/>
        <end position="396"/>
    </location>
</feature>
<dbReference type="GO" id="GO:0042773">
    <property type="term" value="P:ATP synthesis coupled electron transport"/>
    <property type="evidence" value="ECO:0007669"/>
    <property type="project" value="InterPro"/>
</dbReference>
<dbReference type="AlphaFoldDB" id="A0A148KLW2"/>
<evidence type="ECO:0000256" key="3">
    <source>
        <dbReference type="ARBA" id="ARBA00022475"/>
    </source>
</evidence>
<keyword evidence="4 7" id="KW-0812">Transmembrane</keyword>
<evidence type="ECO:0000256" key="8">
    <source>
        <dbReference type="SAM" id="Phobius"/>
    </source>
</evidence>
<dbReference type="RefSeq" id="WP_068380391.1">
    <property type="nucleotide sequence ID" value="NZ_LSNE01000011.1"/>
</dbReference>
<dbReference type="InterPro" id="IPR003918">
    <property type="entry name" value="NADH_UbQ_OxRdtase"/>
</dbReference>
<dbReference type="PANTHER" id="PTHR42703">
    <property type="entry name" value="NADH DEHYDROGENASE"/>
    <property type="match status" value="1"/>
</dbReference>
<dbReference type="STRING" id="1799789.AX660_21255"/>
<feature type="transmembrane region" description="Helical" evidence="8">
    <location>
        <begin position="304"/>
        <end position="323"/>
    </location>
</feature>
<sequence>MLDHLPILQVIVPLLAAPACLLLNNARLAWLFACLAGLISLVISVALLVQVQQSGVISYMLGSWEAPWGIEYRIDLLSAYVLLIISSLGTIVLLAANTGIRQEIAADKQSLFYVLYLLCMAGLLGIVATGDIFNVFVFLEISSLATYALVAFGRDRRALLAAYQYLIVGTIGATFLLIGIGLLYSMTGTLNIEDMANRLPVDTNSGTVYTAFIFMIVGIGLKLALFPLHLWLPNTYTYAPSIVTAFLAATATKVAIYLLIRVQFSIFGADFGGELIQPIFIVLGLLGVFVASTVAIKQSNIKRLFAYSSVAQIGYMIIGIGIGTSLSLQGTLLHLFNHALMKGALFLALAAVVYRIGSTDRTCFNGLAKHMPWTMAAIVIAGLSLIGVPLTVGFISKWYLVLASIDSGMWPVALLIVLGSLLAVYYVWALVESAYFGKADASATSSAPIKEAPLGLLIPLWLLVIANVYFGIDTRLPLEASASAASFLMGGGQ</sequence>
<dbReference type="PRINTS" id="PR01437">
    <property type="entry name" value="NUOXDRDTASE4"/>
</dbReference>
<feature type="domain" description="NADH:quinone oxidoreductase/Mrp antiporter transmembrane" evidence="9">
    <location>
        <begin position="131"/>
        <end position="422"/>
    </location>
</feature>
<feature type="transmembrane region" description="Helical" evidence="8">
    <location>
        <begin position="135"/>
        <end position="153"/>
    </location>
</feature>
<comment type="subcellular location">
    <subcellularLocation>
        <location evidence="1">Cell membrane</location>
        <topology evidence="1">Multi-pass membrane protein</topology>
    </subcellularLocation>
    <subcellularLocation>
        <location evidence="7">Membrane</location>
        <topology evidence="7">Multi-pass membrane protein</topology>
    </subcellularLocation>
</comment>
<reference evidence="11" key="1">
    <citation type="submission" date="2016-02" db="EMBL/GenBank/DDBJ databases">
        <authorList>
            <person name="Schultz-Johansen M."/>
            <person name="Glaring M.A."/>
            <person name="Bech P.K."/>
            <person name="Stougaard P."/>
        </authorList>
    </citation>
    <scope>NUCLEOTIDE SEQUENCE [LARGE SCALE GENOMIC DNA]</scope>
    <source>
        <strain evidence="11">S66</strain>
    </source>
</reference>
<comment type="caution">
    <text evidence="10">The sequence shown here is derived from an EMBL/GenBank/DDBJ whole genome shotgun (WGS) entry which is preliminary data.</text>
</comment>
<feature type="transmembrane region" description="Helical" evidence="8">
    <location>
        <begin position="6"/>
        <end position="23"/>
    </location>
</feature>
<comment type="similarity">
    <text evidence="2">Belongs to the CPA3 antiporters (TC 2.A.63) subunit D family.</text>
</comment>
<dbReference type="Proteomes" id="UP000070299">
    <property type="component" value="Unassembled WGS sequence"/>
</dbReference>
<feature type="transmembrane region" description="Helical" evidence="8">
    <location>
        <begin position="408"/>
        <end position="431"/>
    </location>
</feature>